<proteinExistence type="inferred from homology"/>
<organism evidence="5 6">
    <name type="scientific">Thalassotalea castellviae</name>
    <dbReference type="NCBI Taxonomy" id="3075612"/>
    <lineage>
        <taxon>Bacteria</taxon>
        <taxon>Pseudomonadati</taxon>
        <taxon>Pseudomonadota</taxon>
        <taxon>Gammaproteobacteria</taxon>
        <taxon>Alteromonadales</taxon>
        <taxon>Colwelliaceae</taxon>
        <taxon>Thalassotalea</taxon>
    </lineage>
</organism>
<name>A0ABU3A5W4_9GAMM</name>
<evidence type="ECO:0000313" key="5">
    <source>
        <dbReference type="EMBL" id="MDT0604381.1"/>
    </source>
</evidence>
<dbReference type="RefSeq" id="WP_311582350.1">
    <property type="nucleotide sequence ID" value="NZ_JAVRIF010000006.1"/>
</dbReference>
<dbReference type="InterPro" id="IPR017853">
    <property type="entry name" value="GH"/>
</dbReference>
<dbReference type="PROSITE" id="PS00659">
    <property type="entry name" value="GLYCOSYL_HYDROL_F5"/>
    <property type="match status" value="1"/>
</dbReference>
<protein>
    <submittedName>
        <fullName evidence="5">Glycoside hydrolase family 5 protein</fullName>
    </submittedName>
</protein>
<dbReference type="InterPro" id="IPR001547">
    <property type="entry name" value="Glyco_hydro_5"/>
</dbReference>
<evidence type="ECO:0000256" key="1">
    <source>
        <dbReference type="ARBA" id="ARBA00022801"/>
    </source>
</evidence>
<dbReference type="PANTHER" id="PTHR34142">
    <property type="entry name" value="ENDO-BETA-1,4-GLUCANASE A"/>
    <property type="match status" value="1"/>
</dbReference>
<keyword evidence="6" id="KW-1185">Reference proteome</keyword>
<dbReference type="Gene3D" id="3.20.20.80">
    <property type="entry name" value="Glycosidases"/>
    <property type="match status" value="1"/>
</dbReference>
<dbReference type="Pfam" id="PF00150">
    <property type="entry name" value="Cellulase"/>
    <property type="match status" value="1"/>
</dbReference>
<dbReference type="PANTHER" id="PTHR34142:SF1">
    <property type="entry name" value="GLYCOSIDE HYDROLASE FAMILY 5 DOMAIN-CONTAINING PROTEIN"/>
    <property type="match status" value="1"/>
</dbReference>
<evidence type="ECO:0000256" key="3">
    <source>
        <dbReference type="RuleBase" id="RU361153"/>
    </source>
</evidence>
<feature type="domain" description="Glycoside hydrolase family 5" evidence="4">
    <location>
        <begin position="51"/>
        <end position="300"/>
    </location>
</feature>
<keyword evidence="2 3" id="KW-0326">Glycosidase</keyword>
<evidence type="ECO:0000256" key="2">
    <source>
        <dbReference type="ARBA" id="ARBA00023295"/>
    </source>
</evidence>
<evidence type="ECO:0000313" key="6">
    <source>
        <dbReference type="Proteomes" id="UP001266357"/>
    </source>
</evidence>
<evidence type="ECO:0000259" key="4">
    <source>
        <dbReference type="Pfam" id="PF00150"/>
    </source>
</evidence>
<dbReference type="GO" id="GO:0016787">
    <property type="term" value="F:hydrolase activity"/>
    <property type="evidence" value="ECO:0007669"/>
    <property type="project" value="UniProtKB-KW"/>
</dbReference>
<dbReference type="InterPro" id="IPR018087">
    <property type="entry name" value="Glyco_hydro_5_CS"/>
</dbReference>
<dbReference type="Proteomes" id="UP001266357">
    <property type="component" value="Unassembled WGS sequence"/>
</dbReference>
<dbReference type="EMBL" id="JAVRIF010000006">
    <property type="protein sequence ID" value="MDT0604381.1"/>
    <property type="molecule type" value="Genomic_DNA"/>
</dbReference>
<keyword evidence="1 3" id="KW-0378">Hydrolase</keyword>
<accession>A0ABU3A5W4</accession>
<sequence>MIITCKSISNVVIRTLFWLVFANTLVTFSVNASQSPVKIHGQLAVQQGKIVDQNNQVVSLAGPSLFWSTKDKEGEPFYHPQTVKTVANDWNATIIRAAMSAQGDGSYLTHPDRLRQKVSTVVDAAIAENIYVIVDWHSHHAEDNIEQAIDFFEKIATKYHQYPNVIYEIYNEPLNNTDWSSVIKPYAEQVIKAIRAIDNNNLILVGTQTWSQDVDKAAQDPILGFDNIAYTLHFYAGTHKDDLRIKAKKALDAGLALFVSEWGTVNANGDGEIAKESTQQWLSFMKEHALSHCSWSITNKDEGSAMLKPTTTNVGPWKDDELTPNGLYLKNIIKHWSMPKNEDRGL</sequence>
<comment type="similarity">
    <text evidence="3">Belongs to the glycosyl hydrolase 5 (cellulase A) family.</text>
</comment>
<gene>
    <name evidence="5" type="ORF">RM573_12305</name>
</gene>
<comment type="caution">
    <text evidence="5">The sequence shown here is derived from an EMBL/GenBank/DDBJ whole genome shotgun (WGS) entry which is preliminary data.</text>
</comment>
<dbReference type="SUPFAM" id="SSF51445">
    <property type="entry name" value="(Trans)glycosidases"/>
    <property type="match status" value="1"/>
</dbReference>
<reference evidence="5 6" key="1">
    <citation type="submission" date="2023-09" db="EMBL/GenBank/DDBJ databases">
        <authorList>
            <person name="Rey-Velasco X."/>
        </authorList>
    </citation>
    <scope>NUCLEOTIDE SEQUENCE [LARGE SCALE GENOMIC DNA]</scope>
    <source>
        <strain evidence="5 6">W431</strain>
    </source>
</reference>